<feature type="chain" id="PRO_5038587392" description="DUF4829 domain-containing protein" evidence="1">
    <location>
        <begin position="20"/>
        <end position="161"/>
    </location>
</feature>
<proteinExistence type="predicted"/>
<dbReference type="InterPro" id="IPR032256">
    <property type="entry name" value="DUF4829"/>
</dbReference>
<dbReference type="EMBL" id="JDRY01000034">
    <property type="protein sequence ID" value="KGM99460.1"/>
    <property type="molecule type" value="Genomic_DNA"/>
</dbReference>
<accession>A0A0A0IIQ5</accession>
<evidence type="ECO:0000256" key="1">
    <source>
        <dbReference type="SAM" id="SignalP"/>
    </source>
</evidence>
<sequence length="161" mass="18512">MKKLLSIITICLIGCCYFAGCSSKDNSEVAKSQNDPKATVEEYFKCWNQKDRNKMKLLETEALKNLDADFEFDNLKSIKLVSCEDCTSKNFIEEEIKRAVNDKIVSKESARENVKCFKVRFDIKLKNEDRGPWDSGISYEKITLVRKDKNSKWLISSMGEG</sequence>
<name>A0A0A0IIQ5_CLOBO</name>
<keyword evidence="1" id="KW-0732">Signal</keyword>
<dbReference type="Proteomes" id="UP000030014">
    <property type="component" value="Unassembled WGS sequence"/>
</dbReference>
<feature type="signal peptide" evidence="1">
    <location>
        <begin position="1"/>
        <end position="19"/>
    </location>
</feature>
<evidence type="ECO:0000259" key="2">
    <source>
        <dbReference type="Pfam" id="PF16111"/>
    </source>
</evidence>
<protein>
    <recommendedName>
        <fullName evidence="2">DUF4829 domain-containing protein</fullName>
    </recommendedName>
</protein>
<dbReference type="RefSeq" id="WP_039259529.1">
    <property type="nucleotide sequence ID" value="NZ_JDRY01000034.1"/>
</dbReference>
<evidence type="ECO:0000313" key="4">
    <source>
        <dbReference type="Proteomes" id="UP000030014"/>
    </source>
</evidence>
<dbReference type="AlphaFoldDB" id="A0A0A0IIQ5"/>
<dbReference type="Pfam" id="PF16111">
    <property type="entry name" value="DUF4829"/>
    <property type="match status" value="1"/>
</dbReference>
<evidence type="ECO:0000313" key="3">
    <source>
        <dbReference type="EMBL" id="KGM99460.1"/>
    </source>
</evidence>
<reference evidence="3 4" key="1">
    <citation type="submission" date="2014-01" db="EMBL/GenBank/DDBJ databases">
        <title>Plasmidome dynamics in the species complex Clostridium novyi sensu lato converts strains of independent lineages into distinctly different pathogens.</title>
        <authorList>
            <person name="Skarin H."/>
            <person name="Segerman B."/>
        </authorList>
    </citation>
    <scope>NUCLEOTIDE SEQUENCE [LARGE SCALE GENOMIC DNA]</scope>
    <source>
        <strain evidence="3 4">DC5</strain>
    </source>
</reference>
<organism evidence="3 4">
    <name type="scientific">Clostridium botulinum C/D str. DC5</name>
    <dbReference type="NCBI Taxonomy" id="1443128"/>
    <lineage>
        <taxon>Bacteria</taxon>
        <taxon>Bacillati</taxon>
        <taxon>Bacillota</taxon>
        <taxon>Clostridia</taxon>
        <taxon>Eubacteriales</taxon>
        <taxon>Clostridiaceae</taxon>
        <taxon>Clostridium</taxon>
    </lineage>
</organism>
<gene>
    <name evidence="3" type="ORF">Z955_07830</name>
</gene>
<feature type="domain" description="DUF4829" evidence="2">
    <location>
        <begin position="37"/>
        <end position="159"/>
    </location>
</feature>
<comment type="caution">
    <text evidence="3">The sequence shown here is derived from an EMBL/GenBank/DDBJ whole genome shotgun (WGS) entry which is preliminary data.</text>
</comment>